<evidence type="ECO:0000313" key="8">
    <source>
        <dbReference type="EMBL" id="KAK2155686.1"/>
    </source>
</evidence>
<comment type="similarity">
    <text evidence="1">Belongs to the FGGY kinase family.</text>
</comment>
<dbReference type="GO" id="GO:0006641">
    <property type="term" value="P:triglyceride metabolic process"/>
    <property type="evidence" value="ECO:0007669"/>
    <property type="project" value="TreeGrafter"/>
</dbReference>
<evidence type="ECO:0000259" key="7">
    <source>
        <dbReference type="Pfam" id="PF02782"/>
    </source>
</evidence>
<keyword evidence="4" id="KW-0418">Kinase</keyword>
<evidence type="ECO:0008006" key="10">
    <source>
        <dbReference type="Google" id="ProtNLM"/>
    </source>
</evidence>
<dbReference type="Pfam" id="PF00370">
    <property type="entry name" value="FGGY_N"/>
    <property type="match status" value="2"/>
</dbReference>
<keyword evidence="5" id="KW-0067">ATP-binding</keyword>
<proteinExistence type="inferred from homology"/>
<dbReference type="PANTHER" id="PTHR10196:SF68">
    <property type="entry name" value="GLYCEROL KINASE 5-RELATED"/>
    <property type="match status" value="1"/>
</dbReference>
<dbReference type="FunFam" id="3.30.420.40:FF:000104">
    <property type="entry name" value="putative glycerol kinase 5"/>
    <property type="match status" value="1"/>
</dbReference>
<dbReference type="InterPro" id="IPR000577">
    <property type="entry name" value="Carb_kinase_FGGY"/>
</dbReference>
<name>A0AAD9JM78_9ANNE</name>
<feature type="domain" description="Carbohydrate kinase FGGY C-terminal" evidence="7">
    <location>
        <begin position="232"/>
        <end position="420"/>
    </location>
</feature>
<dbReference type="EMBL" id="JAODUP010000233">
    <property type="protein sequence ID" value="KAK2155686.1"/>
    <property type="molecule type" value="Genomic_DNA"/>
</dbReference>
<keyword evidence="3" id="KW-0547">Nucleotide-binding</keyword>
<dbReference type="PIRSF" id="PIRSF000538">
    <property type="entry name" value="GlpK"/>
    <property type="match status" value="1"/>
</dbReference>
<dbReference type="GO" id="GO:0016301">
    <property type="term" value="F:kinase activity"/>
    <property type="evidence" value="ECO:0007669"/>
    <property type="project" value="UniProtKB-KW"/>
</dbReference>
<dbReference type="Proteomes" id="UP001208570">
    <property type="component" value="Unassembled WGS sequence"/>
</dbReference>
<comment type="caution">
    <text evidence="8">The sequence shown here is derived from an EMBL/GenBank/DDBJ whole genome shotgun (WGS) entry which is preliminary data.</text>
</comment>
<feature type="domain" description="Carbohydrate kinase FGGY N-terminal" evidence="6">
    <location>
        <begin position="4"/>
        <end position="117"/>
    </location>
</feature>
<feature type="domain" description="Carbohydrate kinase FGGY N-terminal" evidence="6">
    <location>
        <begin position="125"/>
        <end position="222"/>
    </location>
</feature>
<evidence type="ECO:0000256" key="3">
    <source>
        <dbReference type="ARBA" id="ARBA00022741"/>
    </source>
</evidence>
<dbReference type="GO" id="GO:0005739">
    <property type="term" value="C:mitochondrion"/>
    <property type="evidence" value="ECO:0007669"/>
    <property type="project" value="TreeGrafter"/>
</dbReference>
<dbReference type="InterPro" id="IPR018484">
    <property type="entry name" value="FGGY_N"/>
</dbReference>
<evidence type="ECO:0000259" key="6">
    <source>
        <dbReference type="Pfam" id="PF00370"/>
    </source>
</evidence>
<accession>A0AAD9JM78</accession>
<evidence type="ECO:0000256" key="4">
    <source>
        <dbReference type="ARBA" id="ARBA00022777"/>
    </source>
</evidence>
<dbReference type="SUPFAM" id="SSF53067">
    <property type="entry name" value="Actin-like ATPase domain"/>
    <property type="match status" value="2"/>
</dbReference>
<keyword evidence="2" id="KW-0808">Transferase</keyword>
<evidence type="ECO:0000256" key="1">
    <source>
        <dbReference type="ARBA" id="ARBA00009156"/>
    </source>
</evidence>
<protein>
    <recommendedName>
        <fullName evidence="10">Glycerol kinase</fullName>
    </recommendedName>
</protein>
<evidence type="ECO:0000313" key="9">
    <source>
        <dbReference type="Proteomes" id="UP001208570"/>
    </source>
</evidence>
<reference evidence="8" key="1">
    <citation type="journal article" date="2023" name="Mol. Biol. Evol.">
        <title>Third-Generation Sequencing Reveals the Adaptive Role of the Epigenome in Three Deep-Sea Polychaetes.</title>
        <authorList>
            <person name="Perez M."/>
            <person name="Aroh O."/>
            <person name="Sun Y."/>
            <person name="Lan Y."/>
            <person name="Juniper S.K."/>
            <person name="Young C.R."/>
            <person name="Angers B."/>
            <person name="Qian P.Y."/>
        </authorList>
    </citation>
    <scope>NUCLEOTIDE SEQUENCE</scope>
    <source>
        <strain evidence="8">P08H-3</strain>
    </source>
</reference>
<dbReference type="GO" id="GO:0006071">
    <property type="term" value="P:glycerol metabolic process"/>
    <property type="evidence" value="ECO:0007669"/>
    <property type="project" value="TreeGrafter"/>
</dbReference>
<dbReference type="InterPro" id="IPR018485">
    <property type="entry name" value="FGGY_C"/>
</dbReference>
<sequence length="471" mass="52759">MAKYVLALDVGTTTLRAHIYDKDAQIIGTGVCKVEIMRPKPGYCEMDPDLLWRQVQQVITDCIKDAYTDSSNICAMGITVQRNTFITWDKETAEPFHNFITWQDLRASDYVKQWNKSYTLWLRKRVEENQVYFGCIETWLLWKLTKGKVYATEYSCASTTGLFDPFQLGWSGVVSHVSKVPLNILPPIKDTSGQFGICDPDIFGAAIPITAIIADQQSATFGQCCFNVGDVKCTMGTGTFIDCNTGHKSHASIAGFYPLVGWKYENETVYLAEGNSSDTGQCLEWAKSIGLYEKVEDTSDVVMSVQDSGGVYFVPAFSGLQAPINDDKACTSLVGISPHTSKVHILRAILESLAFRFKLLYDAVHRETKINLSDVIRCDGGVCNNEFLVQLVSDLTGRTMDRPVHMDMTSLGVAFLAGLAVGVWKDKSELLSIRKTEKQFEPRDSPQYKEILTEWKNAMRRSMGWYNDVDI</sequence>
<organism evidence="8 9">
    <name type="scientific">Paralvinella palmiformis</name>
    <dbReference type="NCBI Taxonomy" id="53620"/>
    <lineage>
        <taxon>Eukaryota</taxon>
        <taxon>Metazoa</taxon>
        <taxon>Spiralia</taxon>
        <taxon>Lophotrochozoa</taxon>
        <taxon>Annelida</taxon>
        <taxon>Polychaeta</taxon>
        <taxon>Sedentaria</taxon>
        <taxon>Canalipalpata</taxon>
        <taxon>Terebellida</taxon>
        <taxon>Terebelliformia</taxon>
        <taxon>Alvinellidae</taxon>
        <taxon>Paralvinella</taxon>
    </lineage>
</organism>
<dbReference type="InterPro" id="IPR043129">
    <property type="entry name" value="ATPase_NBD"/>
</dbReference>
<dbReference type="CDD" id="cd07793">
    <property type="entry name" value="ASKHA_NBD_FGGY_GK5-like"/>
    <property type="match status" value="1"/>
</dbReference>
<dbReference type="PANTHER" id="PTHR10196">
    <property type="entry name" value="SUGAR KINASE"/>
    <property type="match status" value="1"/>
</dbReference>
<keyword evidence="9" id="KW-1185">Reference proteome</keyword>
<dbReference type="Pfam" id="PF02782">
    <property type="entry name" value="FGGY_C"/>
    <property type="match status" value="1"/>
</dbReference>
<evidence type="ECO:0000256" key="2">
    <source>
        <dbReference type="ARBA" id="ARBA00022679"/>
    </source>
</evidence>
<dbReference type="GO" id="GO:0005524">
    <property type="term" value="F:ATP binding"/>
    <property type="evidence" value="ECO:0007669"/>
    <property type="project" value="UniProtKB-KW"/>
</dbReference>
<dbReference type="Gene3D" id="3.30.420.40">
    <property type="match status" value="3"/>
</dbReference>
<gene>
    <name evidence="8" type="ORF">LSH36_233g02016</name>
</gene>
<evidence type="ECO:0000256" key="5">
    <source>
        <dbReference type="ARBA" id="ARBA00022840"/>
    </source>
</evidence>
<dbReference type="InterPro" id="IPR037444">
    <property type="entry name" value="GK5"/>
</dbReference>
<dbReference type="AlphaFoldDB" id="A0AAD9JM78"/>
<dbReference type="GO" id="GO:0046167">
    <property type="term" value="P:glycerol-3-phosphate biosynthetic process"/>
    <property type="evidence" value="ECO:0007669"/>
    <property type="project" value="TreeGrafter"/>
</dbReference>